<feature type="compositionally biased region" description="Basic and acidic residues" evidence="1">
    <location>
        <begin position="1"/>
        <end position="10"/>
    </location>
</feature>
<evidence type="ECO:0000256" key="1">
    <source>
        <dbReference type="SAM" id="MobiDB-lite"/>
    </source>
</evidence>
<keyword evidence="3" id="KW-1185">Reference proteome</keyword>
<gene>
    <name evidence="2" type="ORF">GWI33_008141</name>
</gene>
<name>A0A834MBA5_RHYFE</name>
<dbReference type="AlphaFoldDB" id="A0A834MBA5"/>
<organism evidence="2 3">
    <name type="scientific">Rhynchophorus ferrugineus</name>
    <name type="common">Red palm weevil</name>
    <name type="synonym">Curculio ferrugineus</name>
    <dbReference type="NCBI Taxonomy" id="354439"/>
    <lineage>
        <taxon>Eukaryota</taxon>
        <taxon>Metazoa</taxon>
        <taxon>Ecdysozoa</taxon>
        <taxon>Arthropoda</taxon>
        <taxon>Hexapoda</taxon>
        <taxon>Insecta</taxon>
        <taxon>Pterygota</taxon>
        <taxon>Neoptera</taxon>
        <taxon>Endopterygota</taxon>
        <taxon>Coleoptera</taxon>
        <taxon>Polyphaga</taxon>
        <taxon>Cucujiformia</taxon>
        <taxon>Curculionidae</taxon>
        <taxon>Dryophthorinae</taxon>
        <taxon>Rhynchophorus</taxon>
    </lineage>
</organism>
<accession>A0A834MBA5</accession>
<reference evidence="2" key="1">
    <citation type="submission" date="2020-08" db="EMBL/GenBank/DDBJ databases">
        <title>Genome sequencing and assembly of the red palm weevil Rhynchophorus ferrugineus.</title>
        <authorList>
            <person name="Dias G.B."/>
            <person name="Bergman C.M."/>
            <person name="Manee M."/>
        </authorList>
    </citation>
    <scope>NUCLEOTIDE SEQUENCE</scope>
    <source>
        <strain evidence="2">AA-2017</strain>
        <tissue evidence="2">Whole larva</tissue>
    </source>
</reference>
<proteinExistence type="predicted"/>
<evidence type="ECO:0000313" key="2">
    <source>
        <dbReference type="EMBL" id="KAF7278621.1"/>
    </source>
</evidence>
<dbReference type="EMBL" id="JAACXV010000394">
    <property type="protein sequence ID" value="KAF7278621.1"/>
    <property type="molecule type" value="Genomic_DNA"/>
</dbReference>
<comment type="caution">
    <text evidence="2">The sequence shown here is derived from an EMBL/GenBank/DDBJ whole genome shotgun (WGS) entry which is preliminary data.</text>
</comment>
<feature type="region of interest" description="Disordered" evidence="1">
    <location>
        <begin position="1"/>
        <end position="27"/>
    </location>
</feature>
<dbReference type="Proteomes" id="UP000625711">
    <property type="component" value="Unassembled WGS sequence"/>
</dbReference>
<protein>
    <submittedName>
        <fullName evidence="2">Uncharacterized protein</fullName>
    </submittedName>
</protein>
<evidence type="ECO:0000313" key="3">
    <source>
        <dbReference type="Proteomes" id="UP000625711"/>
    </source>
</evidence>
<sequence>MGLDYRRDNDENGGAWRGEAGSVENPKTTSRMLEFTLQFTPGAGGDIGAVNIVVEACKAKCAKKADISDRDTRPGPGTLNPLIIIGFPSDLYYGTNGACPGNGNGNGEHTEN</sequence>